<proteinExistence type="inferred from homology"/>
<evidence type="ECO:0000256" key="2">
    <source>
        <dbReference type="ARBA" id="ARBA00022729"/>
    </source>
</evidence>
<dbReference type="AlphaFoldDB" id="A0A371P9T0"/>
<reference evidence="5 6" key="1">
    <citation type="submission" date="2018-08" db="EMBL/GenBank/DDBJ databases">
        <title>Aeromicrobium sp. M2KJ-4, whole genome shotgun sequence.</title>
        <authorList>
            <person name="Tuo L."/>
        </authorList>
    </citation>
    <scope>NUCLEOTIDE SEQUENCE [LARGE SCALE GENOMIC DNA]</scope>
    <source>
        <strain evidence="5 6">M2KJ-4</strain>
    </source>
</reference>
<keyword evidence="4" id="KW-1133">Transmembrane helix</keyword>
<accession>A0A371P9T0</accession>
<keyword evidence="6" id="KW-1185">Reference proteome</keyword>
<protein>
    <submittedName>
        <fullName evidence="5">DUF3494 domain-containing protein</fullName>
    </submittedName>
</protein>
<evidence type="ECO:0000313" key="6">
    <source>
        <dbReference type="Proteomes" id="UP000265581"/>
    </source>
</evidence>
<evidence type="ECO:0000256" key="4">
    <source>
        <dbReference type="SAM" id="Phobius"/>
    </source>
</evidence>
<comment type="caution">
    <text evidence="5">The sequence shown here is derived from an EMBL/GenBank/DDBJ whole genome shotgun (WGS) entry which is preliminary data.</text>
</comment>
<dbReference type="RefSeq" id="WP_119702765.1">
    <property type="nucleotide sequence ID" value="NZ_JBHSOI010000001.1"/>
</dbReference>
<keyword evidence="2" id="KW-0732">Signal</keyword>
<organism evidence="5 6">
    <name type="scientific">Aeromicrobium endophyticum</name>
    <dbReference type="NCBI Taxonomy" id="2292704"/>
    <lineage>
        <taxon>Bacteria</taxon>
        <taxon>Bacillati</taxon>
        <taxon>Actinomycetota</taxon>
        <taxon>Actinomycetes</taxon>
        <taxon>Propionibacteriales</taxon>
        <taxon>Nocardioidaceae</taxon>
        <taxon>Aeromicrobium</taxon>
    </lineage>
</organism>
<feature type="compositionally biased region" description="Low complexity" evidence="3">
    <location>
        <begin position="253"/>
        <end position="287"/>
    </location>
</feature>
<dbReference type="EMBL" id="QUBR01000001">
    <property type="protein sequence ID" value="REK72652.1"/>
    <property type="molecule type" value="Genomic_DNA"/>
</dbReference>
<dbReference type="Proteomes" id="UP000265581">
    <property type="component" value="Unassembled WGS sequence"/>
</dbReference>
<evidence type="ECO:0000256" key="3">
    <source>
        <dbReference type="SAM" id="MobiDB-lite"/>
    </source>
</evidence>
<feature type="compositionally biased region" description="Basic and acidic residues" evidence="3">
    <location>
        <begin position="288"/>
        <end position="299"/>
    </location>
</feature>
<feature type="compositionally biased region" description="Gly residues" evidence="3">
    <location>
        <begin position="315"/>
        <end position="326"/>
    </location>
</feature>
<sequence length="378" mass="36696">MIASHVPAPTRLVRHHLPLAGAAAGLAAVIAVAAVSMAGPARAAGPPDPVLGSALDYSVLAGEGVTNTGPTTVVGLVASAGIQTTVTDNGAISPPGNVRNGANAAVTAAKAELLIGYGQAAAAPVSPKTPLLGEIGGQTLTGGTYTRAGSLNFTSTLTLDGENDPSSVFIIQVAQDFDVASSAQVVFTRGAQACHLYWQIGNDAVIGTDTAFKGTILASNDISAKTNATFAGRLLSNVGAITLDSNTFTDPTCAASTPSTSAPTSSAPVAPAPTATKKPTPKPSKSTGSDKSKGGRGDDSSDGGSSDGAGDSDGSDGGAGDAGGGSDSDADGTTSTSTGIPNAGGPPMFLAPVGAIAVLAGAGLVVASRRRRPGAHRS</sequence>
<evidence type="ECO:0000313" key="5">
    <source>
        <dbReference type="EMBL" id="REK72652.1"/>
    </source>
</evidence>
<dbReference type="OrthoDB" id="2082707at2"/>
<keyword evidence="4" id="KW-0472">Membrane</keyword>
<comment type="similarity">
    <text evidence="1">Belongs to the ice-binding protein family.</text>
</comment>
<evidence type="ECO:0000256" key="1">
    <source>
        <dbReference type="ARBA" id="ARBA00005445"/>
    </source>
</evidence>
<dbReference type="Pfam" id="PF11999">
    <property type="entry name" value="Ice_binding"/>
    <property type="match status" value="1"/>
</dbReference>
<name>A0A371P9T0_9ACTN</name>
<keyword evidence="4" id="KW-0812">Transmembrane</keyword>
<dbReference type="InterPro" id="IPR021884">
    <property type="entry name" value="Ice-bd_prot"/>
</dbReference>
<feature type="region of interest" description="Disordered" evidence="3">
    <location>
        <begin position="253"/>
        <end position="350"/>
    </location>
</feature>
<feature type="transmembrane region" description="Helical" evidence="4">
    <location>
        <begin position="348"/>
        <end position="367"/>
    </location>
</feature>
<gene>
    <name evidence="5" type="ORF">DX116_03320</name>
</gene>